<keyword evidence="2" id="KW-0238">DNA-binding</keyword>
<sequence length="310" mass="35573">MDIYHIGEELFRRQLVAKQLTSLDTWLTLAPNKSALTPVVTAFFENENGCIHRHCNSRPTLLYAFAGTVLVNINGQRLTLTSGNLVFVAAQQTYRVLPLKAGDILTTLLLPMAHDLLTLLPVTDNAQLKLQLSVIQQDYRRWHYAQFNNDKIEDPAYITERILCEVLCPAVFAATRVTHFFDLMVIELLRLDNYLPPRLQRGKRQVTTADLLQYIDQDYDVCTLKTMAQAFHYNPNYLSNRLKSATGQSFIQLVDSRRMEAAMTLLANPHISIDEIVMYIGYSSKSFFYKKFKERYGESPAQRRQAVLTE</sequence>
<dbReference type="EMBL" id="JBHTOJ010000008">
    <property type="protein sequence ID" value="MFD1419993.1"/>
    <property type="molecule type" value="Genomic_DNA"/>
</dbReference>
<dbReference type="PROSITE" id="PS01124">
    <property type="entry name" value="HTH_ARAC_FAMILY_2"/>
    <property type="match status" value="1"/>
</dbReference>
<dbReference type="SUPFAM" id="SSF46689">
    <property type="entry name" value="Homeodomain-like"/>
    <property type="match status" value="1"/>
</dbReference>
<protein>
    <submittedName>
        <fullName evidence="5">Helix-turn-helix transcriptional regulator</fullName>
    </submittedName>
</protein>
<dbReference type="Pfam" id="PF12833">
    <property type="entry name" value="HTH_18"/>
    <property type="match status" value="1"/>
</dbReference>
<reference evidence="6" key="1">
    <citation type="journal article" date="2019" name="Int. J. Syst. Evol. Microbiol.">
        <title>The Global Catalogue of Microorganisms (GCM) 10K type strain sequencing project: providing services to taxonomists for standard genome sequencing and annotation.</title>
        <authorList>
            <consortium name="The Broad Institute Genomics Platform"/>
            <consortium name="The Broad Institute Genome Sequencing Center for Infectious Disease"/>
            <person name="Wu L."/>
            <person name="Ma J."/>
        </authorList>
    </citation>
    <scope>NUCLEOTIDE SEQUENCE [LARGE SCALE GENOMIC DNA]</scope>
    <source>
        <strain evidence="6">CCM 8931</strain>
    </source>
</reference>
<keyword evidence="1" id="KW-0805">Transcription regulation</keyword>
<dbReference type="InterPro" id="IPR009057">
    <property type="entry name" value="Homeodomain-like_sf"/>
</dbReference>
<keyword evidence="6" id="KW-1185">Reference proteome</keyword>
<evidence type="ECO:0000256" key="3">
    <source>
        <dbReference type="ARBA" id="ARBA00023163"/>
    </source>
</evidence>
<keyword evidence="3" id="KW-0804">Transcription</keyword>
<dbReference type="RefSeq" id="WP_137634490.1">
    <property type="nucleotide sequence ID" value="NZ_BJDL01000010.1"/>
</dbReference>
<comment type="caution">
    <text evidence="5">The sequence shown here is derived from an EMBL/GenBank/DDBJ whole genome shotgun (WGS) entry which is preliminary data.</text>
</comment>
<gene>
    <name evidence="5" type="ORF">ACFQ5L_03335</name>
</gene>
<evidence type="ECO:0000256" key="2">
    <source>
        <dbReference type="ARBA" id="ARBA00023125"/>
    </source>
</evidence>
<feature type="domain" description="HTH araC/xylS-type" evidence="4">
    <location>
        <begin position="209"/>
        <end position="306"/>
    </location>
</feature>
<dbReference type="PANTHER" id="PTHR43280:SF2">
    <property type="entry name" value="HTH-TYPE TRANSCRIPTIONAL REGULATOR EXSA"/>
    <property type="match status" value="1"/>
</dbReference>
<evidence type="ECO:0000313" key="5">
    <source>
        <dbReference type="EMBL" id="MFD1419993.1"/>
    </source>
</evidence>
<dbReference type="PANTHER" id="PTHR43280">
    <property type="entry name" value="ARAC-FAMILY TRANSCRIPTIONAL REGULATOR"/>
    <property type="match status" value="1"/>
</dbReference>
<organism evidence="5 6">
    <name type="scientific">Lactiplantibacillus songbeiensis</name>
    <dbReference type="NCBI Taxonomy" id="2559920"/>
    <lineage>
        <taxon>Bacteria</taxon>
        <taxon>Bacillati</taxon>
        <taxon>Bacillota</taxon>
        <taxon>Bacilli</taxon>
        <taxon>Lactobacillales</taxon>
        <taxon>Lactobacillaceae</taxon>
        <taxon>Lactiplantibacillus</taxon>
    </lineage>
</organism>
<proteinExistence type="predicted"/>
<evidence type="ECO:0000256" key="1">
    <source>
        <dbReference type="ARBA" id="ARBA00023015"/>
    </source>
</evidence>
<evidence type="ECO:0000259" key="4">
    <source>
        <dbReference type="PROSITE" id="PS01124"/>
    </source>
</evidence>
<accession>A0ABW4BZ62</accession>
<evidence type="ECO:0000313" key="6">
    <source>
        <dbReference type="Proteomes" id="UP001597188"/>
    </source>
</evidence>
<dbReference type="Proteomes" id="UP001597188">
    <property type="component" value="Unassembled WGS sequence"/>
</dbReference>
<dbReference type="Gene3D" id="1.10.10.60">
    <property type="entry name" value="Homeodomain-like"/>
    <property type="match status" value="2"/>
</dbReference>
<dbReference type="SMART" id="SM00342">
    <property type="entry name" value="HTH_ARAC"/>
    <property type="match status" value="1"/>
</dbReference>
<name>A0ABW4BZ62_9LACO</name>
<dbReference type="InterPro" id="IPR018060">
    <property type="entry name" value="HTH_AraC"/>
</dbReference>